<sequence>MNDEIIVNYVAGSCYNIEIGDYFLVFDYYSGILNVPDDKKTIFLASSKNEGHYSEEILKVSGMENFTYVLSSDIAYTKGDDNIIYLKDNKLSIENLKNLYKAKNVNFLEKDSTCKVNKDIEIDTISYENKGMAFIVRAYDFTIFYGGDLFLADKVLARDNLISFLYGIYETYDEIDLAFFPILKENREKNFRRAKDFIEILNPQIFFPTNFNEDKKISEAFLNFQKFDETDIRPVGEKNTEFIIDLE</sequence>
<dbReference type="STRING" id="879305.HMPREF9290_0015"/>
<dbReference type="Proteomes" id="UP000005286">
    <property type="component" value="Unassembled WGS sequence"/>
</dbReference>
<dbReference type="PATRIC" id="fig|879305.3.peg.213"/>
<dbReference type="AlphaFoldDB" id="F0GTT3"/>
<comment type="caution">
    <text evidence="1">The sequence shown here is derived from an EMBL/GenBank/DDBJ whole genome shotgun (WGS) entry which is preliminary data.</text>
</comment>
<dbReference type="InterPro" id="IPR036866">
    <property type="entry name" value="RibonucZ/Hydroxyglut_hydro"/>
</dbReference>
<protein>
    <submittedName>
        <fullName evidence="1">Conserved domain protein</fullName>
    </submittedName>
</protein>
<dbReference type="PANTHER" id="PTHR42967">
    <property type="entry name" value="METAL DEPENDENT HYDROLASE"/>
    <property type="match status" value="1"/>
</dbReference>
<dbReference type="Gene3D" id="3.60.15.10">
    <property type="entry name" value="Ribonuclease Z/Hydroxyacylglutathione hydrolase-like"/>
    <property type="match status" value="1"/>
</dbReference>
<dbReference type="PANTHER" id="PTHR42967:SF1">
    <property type="entry name" value="MBL FOLD METALLO-HYDROLASE"/>
    <property type="match status" value="1"/>
</dbReference>
<evidence type="ECO:0000313" key="2">
    <source>
        <dbReference type="Proteomes" id="UP000005286"/>
    </source>
</evidence>
<proteinExistence type="predicted"/>
<accession>F0GTT3</accession>
<evidence type="ECO:0000313" key="1">
    <source>
        <dbReference type="EMBL" id="EGC82728.1"/>
    </source>
</evidence>
<reference evidence="1 2" key="1">
    <citation type="submission" date="2011-01" db="EMBL/GenBank/DDBJ databases">
        <authorList>
            <person name="Durkin A.S."/>
            <person name="Madupu R."/>
            <person name="Torralba M."/>
            <person name="Gillis M."/>
            <person name="Methe B."/>
            <person name="Sutton G."/>
            <person name="Nelson K.E."/>
        </authorList>
    </citation>
    <scope>NUCLEOTIDE SEQUENCE [LARGE SCALE GENOMIC DNA]</scope>
    <source>
        <strain evidence="1 2">ACS-065-V-Col13</strain>
    </source>
</reference>
<dbReference type="eggNOG" id="COG2220">
    <property type="taxonomic scope" value="Bacteria"/>
</dbReference>
<organism evidence="1 2">
    <name type="scientific">Anaerococcus prevotii ACS-065-V-Col13</name>
    <dbReference type="NCBI Taxonomy" id="879305"/>
    <lineage>
        <taxon>Bacteria</taxon>
        <taxon>Bacillati</taxon>
        <taxon>Bacillota</taxon>
        <taxon>Tissierellia</taxon>
        <taxon>Tissierellales</taxon>
        <taxon>Peptoniphilaceae</taxon>
        <taxon>Anaerococcus</taxon>
    </lineage>
</organism>
<dbReference type="EMBL" id="AEXM01000008">
    <property type="protein sequence ID" value="EGC82728.1"/>
    <property type="molecule type" value="Genomic_DNA"/>
</dbReference>
<gene>
    <name evidence="1" type="ORF">HMPREF9290_0015</name>
</gene>
<dbReference type="RefSeq" id="WP_004834006.1">
    <property type="nucleotide sequence ID" value="NZ_AEXM01000008.1"/>
</dbReference>
<name>F0GTT3_9FIRM</name>
<keyword evidence="2" id="KW-1185">Reference proteome</keyword>